<feature type="compositionally biased region" description="Low complexity" evidence="4">
    <location>
        <begin position="131"/>
        <end position="141"/>
    </location>
</feature>
<feature type="compositionally biased region" description="Polar residues" evidence="4">
    <location>
        <begin position="42"/>
        <end position="58"/>
    </location>
</feature>
<evidence type="ECO:0000256" key="3">
    <source>
        <dbReference type="ARBA" id="ARBA00022801"/>
    </source>
</evidence>
<evidence type="ECO:0000256" key="1">
    <source>
        <dbReference type="ARBA" id="ARBA00010541"/>
    </source>
</evidence>
<evidence type="ECO:0000313" key="8">
    <source>
        <dbReference type="Proteomes" id="UP000238217"/>
    </source>
</evidence>
<feature type="compositionally biased region" description="Gly residues" evidence="4">
    <location>
        <begin position="84"/>
        <end position="114"/>
    </location>
</feature>
<dbReference type="EMBL" id="PVTY01000012">
    <property type="protein sequence ID" value="PRZ14208.1"/>
    <property type="molecule type" value="Genomic_DNA"/>
</dbReference>
<dbReference type="Gene3D" id="2.30.42.10">
    <property type="match status" value="1"/>
</dbReference>
<dbReference type="Pfam" id="PF13365">
    <property type="entry name" value="Trypsin_2"/>
    <property type="match status" value="1"/>
</dbReference>
<dbReference type="RefSeq" id="WP_106123463.1">
    <property type="nucleotide sequence ID" value="NZ_PVTY01000012.1"/>
</dbReference>
<evidence type="ECO:0000259" key="6">
    <source>
        <dbReference type="PROSITE" id="PS50106"/>
    </source>
</evidence>
<dbReference type="GO" id="GO:0006508">
    <property type="term" value="P:proteolysis"/>
    <property type="evidence" value="ECO:0007669"/>
    <property type="project" value="UniProtKB-KW"/>
</dbReference>
<name>A0A2T0YGR5_9MICC</name>
<dbReference type="InterPro" id="IPR051201">
    <property type="entry name" value="Chloro_Bact_Ser_Proteases"/>
</dbReference>
<dbReference type="AlphaFoldDB" id="A0A2T0YGR5"/>
<evidence type="ECO:0000256" key="5">
    <source>
        <dbReference type="SAM" id="Phobius"/>
    </source>
</evidence>
<comment type="caution">
    <text evidence="7">The sequence shown here is derived from an EMBL/GenBank/DDBJ whole genome shotgun (WGS) entry which is preliminary data.</text>
</comment>
<keyword evidence="2 7" id="KW-0645">Protease</keyword>
<dbReference type="InterPro" id="IPR009003">
    <property type="entry name" value="Peptidase_S1_PA"/>
</dbReference>
<dbReference type="OrthoDB" id="9758917at2"/>
<dbReference type="Pfam" id="PF13180">
    <property type="entry name" value="PDZ_2"/>
    <property type="match status" value="1"/>
</dbReference>
<accession>A0A2T0YGR5</accession>
<dbReference type="InterPro" id="IPR043504">
    <property type="entry name" value="Peptidase_S1_PA_chymotrypsin"/>
</dbReference>
<dbReference type="SUPFAM" id="SSF50156">
    <property type="entry name" value="PDZ domain-like"/>
    <property type="match status" value="1"/>
</dbReference>
<evidence type="ECO:0000313" key="7">
    <source>
        <dbReference type="EMBL" id="PRZ14208.1"/>
    </source>
</evidence>
<feature type="region of interest" description="Disordered" evidence="4">
    <location>
        <begin position="1"/>
        <end position="175"/>
    </location>
</feature>
<keyword evidence="8" id="KW-1185">Reference proteome</keyword>
<sequence length="600" mass="59879">MSSDPHNSPRRDDVDPPEDATARIAPVPPGPDPSAAAEHESQGQTAPISETGSGTQPGVESYSAGWPVSPSGTPSSQHVPYAQGGYGQGEPGHGQHGLGQQGLGQQGLGQQGRGEPGEGHYTQGQYGNDPQGAQYGAQSGQGEYGHGEYTQGQYGQHGHSAYNQDPSYSGQGYGSYGGHGSGAAFGQASQQQPRPKRTVGVGGLALAVLLAGLLGGGVVAGSQAVLDDGAISTSNTGGIEINNPDSATVVTAAAAKASPSVVTLAVSDGGQGGSGSGIVLDDQGHVLTNTHVVTLGGAAADPDIQVRMSDGSVSNAEIVGTDPLSDLAVIRLENTEGLQPAELGSSGDLNVGDQSIAIGAPLGLAGTVTDGIVSTLNRTISVASSAVEDEGADAPDAPEEGEEGDGFEFYFPDMEGSPTQGSIHLNVIQTDAAINRGNSGGALVDAEGRVIGVNVAIASSGGAAETEAGSIGVGFAVPIDYAQRVAQELIETGEVSHGLLGVTVAAAGSQETPEGTEPGLAPVMPGFTVGALIDDVPENTPAAEAGLASGDIITAVNDRRIEDSLALTATIREYAAGETVTISYLRDGQQEETEVTLGAT</sequence>
<organism evidence="7 8">
    <name type="scientific">Nesterenkonia sandarakina</name>
    <dbReference type="NCBI Taxonomy" id="272918"/>
    <lineage>
        <taxon>Bacteria</taxon>
        <taxon>Bacillati</taxon>
        <taxon>Actinomycetota</taxon>
        <taxon>Actinomycetes</taxon>
        <taxon>Micrococcales</taxon>
        <taxon>Micrococcaceae</taxon>
        <taxon>Nesterenkonia</taxon>
    </lineage>
</organism>
<evidence type="ECO:0000256" key="4">
    <source>
        <dbReference type="SAM" id="MobiDB-lite"/>
    </source>
</evidence>
<dbReference type="PROSITE" id="PS50106">
    <property type="entry name" value="PDZ"/>
    <property type="match status" value="1"/>
</dbReference>
<dbReference type="PRINTS" id="PR00834">
    <property type="entry name" value="PROTEASES2C"/>
</dbReference>
<feature type="domain" description="PDZ" evidence="6">
    <location>
        <begin position="489"/>
        <end position="588"/>
    </location>
</feature>
<proteinExistence type="inferred from homology"/>
<comment type="similarity">
    <text evidence="1">Belongs to the peptidase S1C family.</text>
</comment>
<dbReference type="GO" id="GO:0004252">
    <property type="term" value="F:serine-type endopeptidase activity"/>
    <property type="evidence" value="ECO:0007669"/>
    <property type="project" value="InterPro"/>
</dbReference>
<keyword evidence="3" id="KW-0378">Hydrolase</keyword>
<evidence type="ECO:0000256" key="2">
    <source>
        <dbReference type="ARBA" id="ARBA00022670"/>
    </source>
</evidence>
<dbReference type="Gene3D" id="2.40.10.10">
    <property type="entry name" value="Trypsin-like serine proteases"/>
    <property type="match status" value="2"/>
</dbReference>
<dbReference type="InterPro" id="IPR036034">
    <property type="entry name" value="PDZ_sf"/>
</dbReference>
<reference evidence="7 8" key="1">
    <citation type="submission" date="2018-03" db="EMBL/GenBank/DDBJ databases">
        <title>Comparative analysis of microorganisms from saline springs in Andes Mountain Range, Colombia.</title>
        <authorList>
            <person name="Rubin E."/>
        </authorList>
    </citation>
    <scope>NUCLEOTIDE SEQUENCE [LARGE SCALE GENOMIC DNA]</scope>
    <source>
        <strain evidence="7 8">CG 35</strain>
    </source>
</reference>
<dbReference type="PANTHER" id="PTHR43343">
    <property type="entry name" value="PEPTIDASE S12"/>
    <property type="match status" value="1"/>
</dbReference>
<protein>
    <submittedName>
        <fullName evidence="7">Putative serine protease PepD</fullName>
    </submittedName>
</protein>
<dbReference type="PANTHER" id="PTHR43343:SF3">
    <property type="entry name" value="PROTEASE DO-LIKE 8, CHLOROPLASTIC"/>
    <property type="match status" value="1"/>
</dbReference>
<keyword evidence="5" id="KW-1133">Transmembrane helix</keyword>
<dbReference type="InterPro" id="IPR001940">
    <property type="entry name" value="Peptidase_S1C"/>
</dbReference>
<dbReference type="InterPro" id="IPR001478">
    <property type="entry name" value="PDZ"/>
</dbReference>
<dbReference type="SUPFAM" id="SSF50494">
    <property type="entry name" value="Trypsin-like serine proteases"/>
    <property type="match status" value="1"/>
</dbReference>
<dbReference type="Proteomes" id="UP000238217">
    <property type="component" value="Unassembled WGS sequence"/>
</dbReference>
<keyword evidence="5" id="KW-0472">Membrane</keyword>
<keyword evidence="5" id="KW-0812">Transmembrane</keyword>
<feature type="transmembrane region" description="Helical" evidence="5">
    <location>
        <begin position="199"/>
        <end position="220"/>
    </location>
</feature>
<dbReference type="SMART" id="SM00228">
    <property type="entry name" value="PDZ"/>
    <property type="match status" value="1"/>
</dbReference>
<gene>
    <name evidence="7" type="ORF">BCL67_11271</name>
</gene>